<reference evidence="3" key="1">
    <citation type="journal article" date="2019" name="Int. J. Syst. Evol. Microbiol.">
        <title>The Global Catalogue of Microorganisms (GCM) 10K type strain sequencing project: providing services to taxonomists for standard genome sequencing and annotation.</title>
        <authorList>
            <consortium name="The Broad Institute Genomics Platform"/>
            <consortium name="The Broad Institute Genome Sequencing Center for Infectious Disease"/>
            <person name="Wu L."/>
            <person name="Ma J."/>
        </authorList>
    </citation>
    <scope>NUCLEOTIDE SEQUENCE [LARGE SCALE GENOMIC DNA]</scope>
    <source>
        <strain evidence="3">JCM 17695</strain>
    </source>
</reference>
<dbReference type="Proteomes" id="UP001596512">
    <property type="component" value="Unassembled WGS sequence"/>
</dbReference>
<evidence type="ECO:0000313" key="2">
    <source>
        <dbReference type="EMBL" id="MFC7615164.1"/>
    </source>
</evidence>
<feature type="region of interest" description="Disordered" evidence="1">
    <location>
        <begin position="84"/>
        <end position="104"/>
    </location>
</feature>
<proteinExistence type="predicted"/>
<evidence type="ECO:0000313" key="3">
    <source>
        <dbReference type="Proteomes" id="UP001596512"/>
    </source>
</evidence>
<name>A0ABW2TPS3_9PSEU</name>
<dbReference type="EMBL" id="JBHTEY010000004">
    <property type="protein sequence ID" value="MFC7615164.1"/>
    <property type="molecule type" value="Genomic_DNA"/>
</dbReference>
<comment type="caution">
    <text evidence="2">The sequence shown here is derived from an EMBL/GenBank/DDBJ whole genome shotgun (WGS) entry which is preliminary data.</text>
</comment>
<protein>
    <submittedName>
        <fullName evidence="2">Uncharacterized protein</fullName>
    </submittedName>
</protein>
<keyword evidence="3" id="KW-1185">Reference proteome</keyword>
<organism evidence="2 3">
    <name type="scientific">Actinokineospora soli</name>
    <dbReference type="NCBI Taxonomy" id="1048753"/>
    <lineage>
        <taxon>Bacteria</taxon>
        <taxon>Bacillati</taxon>
        <taxon>Actinomycetota</taxon>
        <taxon>Actinomycetes</taxon>
        <taxon>Pseudonocardiales</taxon>
        <taxon>Pseudonocardiaceae</taxon>
        <taxon>Actinokineospora</taxon>
    </lineage>
</organism>
<sequence length="104" mass="11350">MLAAAGIDVVDLGPSIEHDEGEHAYLLRAFADAEERQAKEDAFYGSAAWREGPRARCSTRSRATRPCCSTCPLTWSTACVDPPQWTRRSRRGGAGRPGCRGSRP</sequence>
<accession>A0ABW2TPS3</accession>
<gene>
    <name evidence="2" type="ORF">ACFQV2_18260</name>
</gene>
<evidence type="ECO:0000256" key="1">
    <source>
        <dbReference type="SAM" id="MobiDB-lite"/>
    </source>
</evidence>